<gene>
    <name evidence="1" type="ORF">GCM10009688_20150</name>
</gene>
<proteinExistence type="predicted"/>
<comment type="caution">
    <text evidence="1">The sequence shown here is derived from an EMBL/GenBank/DDBJ whole genome shotgun (WGS) entry which is preliminary data.</text>
</comment>
<evidence type="ECO:0000313" key="1">
    <source>
        <dbReference type="EMBL" id="GAA1915122.1"/>
    </source>
</evidence>
<protein>
    <submittedName>
        <fullName evidence="1">Uncharacterized protein</fullName>
    </submittedName>
</protein>
<evidence type="ECO:0000313" key="2">
    <source>
        <dbReference type="Proteomes" id="UP001500784"/>
    </source>
</evidence>
<dbReference type="EMBL" id="BAAALV010000002">
    <property type="protein sequence ID" value="GAA1915122.1"/>
    <property type="molecule type" value="Genomic_DNA"/>
</dbReference>
<dbReference type="Proteomes" id="UP001500784">
    <property type="component" value="Unassembled WGS sequence"/>
</dbReference>
<keyword evidence="2" id="KW-1185">Reference proteome</keyword>
<reference evidence="1 2" key="1">
    <citation type="journal article" date="2019" name="Int. J. Syst. Evol. Microbiol.">
        <title>The Global Catalogue of Microorganisms (GCM) 10K type strain sequencing project: providing services to taxonomists for standard genome sequencing and annotation.</title>
        <authorList>
            <consortium name="The Broad Institute Genomics Platform"/>
            <consortium name="The Broad Institute Genome Sequencing Center for Infectious Disease"/>
            <person name="Wu L."/>
            <person name="Ma J."/>
        </authorList>
    </citation>
    <scope>NUCLEOTIDE SEQUENCE [LARGE SCALE GENOMIC DNA]</scope>
    <source>
        <strain evidence="1 2">JCM 13316</strain>
    </source>
</reference>
<accession>A0ABN2P8U9</accession>
<dbReference type="RefSeq" id="WP_152227106.1">
    <property type="nucleotide sequence ID" value="NZ_BAAALV010000002.1"/>
</dbReference>
<sequence length="86" mass="9390">MTSEVRIENPAKDTYVLRNTSGGPLDEVMVDVARTGATSQDLPAGMDLAPEEGVEFHLHHHGGYRPPASMHVRWQGGPDWVEVPVS</sequence>
<name>A0ABN2P8U9_9MICC</name>
<organism evidence="1 2">
    <name type="scientific">Arthrobacter gandavensis</name>
    <dbReference type="NCBI Taxonomy" id="169960"/>
    <lineage>
        <taxon>Bacteria</taxon>
        <taxon>Bacillati</taxon>
        <taxon>Actinomycetota</taxon>
        <taxon>Actinomycetes</taxon>
        <taxon>Micrococcales</taxon>
        <taxon>Micrococcaceae</taxon>
        <taxon>Arthrobacter</taxon>
    </lineage>
</organism>